<dbReference type="EMBL" id="LJGU01000133">
    <property type="protein sequence ID" value="OEU96920.1"/>
    <property type="molecule type" value="Genomic_DNA"/>
</dbReference>
<dbReference type="InterPro" id="IPR050570">
    <property type="entry name" value="Cell_wall_metabolism_enzyme"/>
</dbReference>
<feature type="chain" id="PRO_5038763542" evidence="1">
    <location>
        <begin position="34"/>
        <end position="217"/>
    </location>
</feature>
<protein>
    <submittedName>
        <fullName evidence="3">Peptidase</fullName>
    </submittedName>
</protein>
<dbReference type="CDD" id="cd12797">
    <property type="entry name" value="M23_peptidase"/>
    <property type="match status" value="1"/>
</dbReference>
<accession>A0A1E7JZ39</accession>
<dbReference type="Gene3D" id="2.70.70.10">
    <property type="entry name" value="Glucose Permease (Domain IIA)"/>
    <property type="match status" value="1"/>
</dbReference>
<dbReference type="GO" id="GO:0004222">
    <property type="term" value="F:metalloendopeptidase activity"/>
    <property type="evidence" value="ECO:0007669"/>
    <property type="project" value="TreeGrafter"/>
</dbReference>
<feature type="signal peptide" evidence="1">
    <location>
        <begin position="1"/>
        <end position="33"/>
    </location>
</feature>
<dbReference type="STRING" id="1075402.AN216_18405"/>
<reference evidence="3 4" key="1">
    <citation type="journal article" date="2016" name="Front. Microbiol.">
        <title>Comparative Genomics Analysis of Streptomyces Species Reveals Their Adaptation to the Marine Environment and Their Diversity at the Genomic Level.</title>
        <authorList>
            <person name="Tian X."/>
            <person name="Zhang Z."/>
            <person name="Yang T."/>
            <person name="Chen M."/>
            <person name="Li J."/>
            <person name="Chen F."/>
            <person name="Yang J."/>
            <person name="Li W."/>
            <person name="Zhang B."/>
            <person name="Zhang Z."/>
            <person name="Wu J."/>
            <person name="Zhang C."/>
            <person name="Long L."/>
            <person name="Xiao J."/>
        </authorList>
    </citation>
    <scope>NUCLEOTIDE SEQUENCE [LARGE SCALE GENOMIC DNA]</scope>
    <source>
        <strain evidence="3 4">SCSIO 02100</strain>
    </source>
</reference>
<dbReference type="SUPFAM" id="SSF51261">
    <property type="entry name" value="Duplicated hybrid motif"/>
    <property type="match status" value="1"/>
</dbReference>
<dbReference type="Proteomes" id="UP000176101">
    <property type="component" value="Unassembled WGS sequence"/>
</dbReference>
<dbReference type="Pfam" id="PF01551">
    <property type="entry name" value="Peptidase_M23"/>
    <property type="match status" value="1"/>
</dbReference>
<keyword evidence="1" id="KW-0732">Signal</keyword>
<sequence length="217" mass="22598">MFKKITLNSAVRPTRGKVAVLTAGLGVSMMAGAGVAAAIDANTTQDSFAAATAGDLAKSTQKQADAQHQAAADKEKKEAKKANSWVKPISDKYTLTASYGTGGDRWSSDHSGQDFGVPTGTEVKAVHEGTVVTAGDGGAYGNNIVIEHDNGKYSQYAHLSKFDVSVGDKVNTGERIASSGNTGNSSGPHLHFEVRDTPAYGSAVDPVPFLEKQDVKL</sequence>
<organism evidence="3 4">
    <name type="scientific">Streptomyces oceani</name>
    <dbReference type="NCBI Taxonomy" id="1075402"/>
    <lineage>
        <taxon>Bacteria</taxon>
        <taxon>Bacillati</taxon>
        <taxon>Actinomycetota</taxon>
        <taxon>Actinomycetes</taxon>
        <taxon>Kitasatosporales</taxon>
        <taxon>Streptomycetaceae</taxon>
        <taxon>Streptomyces</taxon>
    </lineage>
</organism>
<dbReference type="AlphaFoldDB" id="A0A1E7JZ39"/>
<dbReference type="PANTHER" id="PTHR21666">
    <property type="entry name" value="PEPTIDASE-RELATED"/>
    <property type="match status" value="1"/>
</dbReference>
<keyword evidence="4" id="KW-1185">Reference proteome</keyword>
<evidence type="ECO:0000256" key="1">
    <source>
        <dbReference type="SAM" id="SignalP"/>
    </source>
</evidence>
<feature type="domain" description="M23ase beta-sheet core" evidence="2">
    <location>
        <begin position="109"/>
        <end position="206"/>
    </location>
</feature>
<gene>
    <name evidence="3" type="ORF">AN216_18405</name>
</gene>
<name>A0A1E7JZ39_9ACTN</name>
<dbReference type="RefSeq" id="WP_070197772.1">
    <property type="nucleotide sequence ID" value="NZ_LJGU01000133.1"/>
</dbReference>
<proteinExistence type="predicted"/>
<evidence type="ECO:0000259" key="2">
    <source>
        <dbReference type="Pfam" id="PF01551"/>
    </source>
</evidence>
<dbReference type="OrthoDB" id="5244067at2"/>
<dbReference type="FunFam" id="2.70.70.10:FF:000013">
    <property type="entry name" value="Peptidase family M23"/>
    <property type="match status" value="1"/>
</dbReference>
<evidence type="ECO:0000313" key="3">
    <source>
        <dbReference type="EMBL" id="OEU96920.1"/>
    </source>
</evidence>
<dbReference type="PATRIC" id="fig|1075402.3.peg.4844"/>
<dbReference type="InterPro" id="IPR011055">
    <property type="entry name" value="Dup_hybrid_motif"/>
</dbReference>
<dbReference type="PANTHER" id="PTHR21666:SF270">
    <property type="entry name" value="MUREIN HYDROLASE ACTIVATOR ENVC"/>
    <property type="match status" value="1"/>
</dbReference>
<dbReference type="InterPro" id="IPR016047">
    <property type="entry name" value="M23ase_b-sheet_dom"/>
</dbReference>
<evidence type="ECO:0000313" key="4">
    <source>
        <dbReference type="Proteomes" id="UP000176101"/>
    </source>
</evidence>
<comment type="caution">
    <text evidence="3">The sequence shown here is derived from an EMBL/GenBank/DDBJ whole genome shotgun (WGS) entry which is preliminary data.</text>
</comment>